<dbReference type="STRING" id="966.BTA35_0208095"/>
<dbReference type="Gene3D" id="3.90.550.10">
    <property type="entry name" value="Spore Coat Polysaccharide Biosynthesis Protein SpsA, Chain A"/>
    <property type="match status" value="1"/>
</dbReference>
<dbReference type="AlphaFoldDB" id="A0A1T1HAT8"/>
<accession>A0A1T1HAT8</accession>
<keyword evidence="2" id="KW-1185">Reference proteome</keyword>
<dbReference type="EMBL" id="MTSD02000003">
    <property type="protein sequence ID" value="OOV86974.1"/>
    <property type="molecule type" value="Genomic_DNA"/>
</dbReference>
<organism evidence="1 2">
    <name type="scientific">Oceanospirillum linum</name>
    <dbReference type="NCBI Taxonomy" id="966"/>
    <lineage>
        <taxon>Bacteria</taxon>
        <taxon>Pseudomonadati</taxon>
        <taxon>Pseudomonadota</taxon>
        <taxon>Gammaproteobacteria</taxon>
        <taxon>Oceanospirillales</taxon>
        <taxon>Oceanospirillaceae</taxon>
        <taxon>Oceanospirillum</taxon>
    </lineage>
</organism>
<dbReference type="Proteomes" id="UP000190064">
    <property type="component" value="Unassembled WGS sequence"/>
</dbReference>
<dbReference type="Pfam" id="PF13641">
    <property type="entry name" value="Glyco_tranf_2_3"/>
    <property type="match status" value="1"/>
</dbReference>
<sequence>MTCAPSPKIAVLMAAYQGMLWLQEQVDSILQQQDVDVHLFVSVDLSNDGTEDWITQRAAQSGKITVLPCGFHFGSAGKNFYRLLRDTQPEHYDAIALADQDDIWHLDKLSQAWACLEQGYDAYSSNVIAFWPDGRKQCLNKAQPQTQYDHFFEAAGPGCTYVLRSSVACKLQHFLLSHRKRVESVDLHDWLIYAFCRNRKYKWYIDPRPGMHYRQHSSNQVGANASVKAYIKRIKLVKNGWYRDQVVRISELLSPNQVNNFNSRCFLIMNFSELRRRPRDKLYLLLLIILGLY</sequence>
<dbReference type="SUPFAM" id="SSF53448">
    <property type="entry name" value="Nucleotide-diphospho-sugar transferases"/>
    <property type="match status" value="1"/>
</dbReference>
<reference evidence="1" key="1">
    <citation type="submission" date="2017-02" db="EMBL/GenBank/DDBJ databases">
        <title>Draft Genome Sequence of the Salt Water Bacterium Oceanospirillum linum ATCC 11336.</title>
        <authorList>
            <person name="Trachtenberg A.M."/>
            <person name="Carney J.G."/>
            <person name="Linnane J.D."/>
            <person name="Rheaume B.A."/>
            <person name="Pitts N.L."/>
            <person name="Mykles D.L."/>
            <person name="Maclea K.S."/>
        </authorList>
    </citation>
    <scope>NUCLEOTIDE SEQUENCE [LARGE SCALE GENOMIC DNA]</scope>
    <source>
        <strain evidence="1">ATCC 11336</strain>
    </source>
</reference>
<name>A0A1T1HAT8_OCELI</name>
<comment type="caution">
    <text evidence="1">The sequence shown here is derived from an EMBL/GenBank/DDBJ whole genome shotgun (WGS) entry which is preliminary data.</text>
</comment>
<proteinExistence type="predicted"/>
<dbReference type="RefSeq" id="WP_078319327.1">
    <property type="nucleotide sequence ID" value="NZ_FXTS01000003.1"/>
</dbReference>
<evidence type="ECO:0000313" key="1">
    <source>
        <dbReference type="EMBL" id="OOV86974.1"/>
    </source>
</evidence>
<dbReference type="InterPro" id="IPR029044">
    <property type="entry name" value="Nucleotide-diphossugar_trans"/>
</dbReference>
<protein>
    <submittedName>
        <fullName evidence="1">Uncharacterized protein</fullName>
    </submittedName>
</protein>
<evidence type="ECO:0000313" key="2">
    <source>
        <dbReference type="Proteomes" id="UP000190064"/>
    </source>
</evidence>
<gene>
    <name evidence="1" type="ORF">BTA35_0208095</name>
</gene>